<dbReference type="AlphaFoldDB" id="A0A5R9EAF3"/>
<evidence type="ECO:0000256" key="1">
    <source>
        <dbReference type="SAM" id="MobiDB-lite"/>
    </source>
</evidence>
<feature type="compositionally biased region" description="Basic and acidic residues" evidence="1">
    <location>
        <begin position="37"/>
        <end position="47"/>
    </location>
</feature>
<sequence length="59" mass="6206">MPKYSFTAEELADTLTPGEITSASGTLSASSPQAAKEAVERSLRSRGYEPTGSITVTQK</sequence>
<dbReference type="OrthoDB" id="4304771at2"/>
<evidence type="ECO:0000313" key="3">
    <source>
        <dbReference type="Proteomes" id="UP000305921"/>
    </source>
</evidence>
<name>A0A5R9EAF3_9ACTN</name>
<gene>
    <name evidence="2" type="ORF">FEF34_27310</name>
</gene>
<accession>A0A5R9EAF3</accession>
<keyword evidence="3" id="KW-1185">Reference proteome</keyword>
<evidence type="ECO:0000313" key="2">
    <source>
        <dbReference type="EMBL" id="TLQ46207.1"/>
    </source>
</evidence>
<dbReference type="RefSeq" id="WP_138055516.1">
    <property type="nucleotide sequence ID" value="NZ_VAWE01000001.1"/>
</dbReference>
<feature type="region of interest" description="Disordered" evidence="1">
    <location>
        <begin position="15"/>
        <end position="59"/>
    </location>
</feature>
<protein>
    <submittedName>
        <fullName evidence="2">Uncharacterized protein</fullName>
    </submittedName>
</protein>
<dbReference type="EMBL" id="VAWE01000001">
    <property type="protein sequence ID" value="TLQ46207.1"/>
    <property type="molecule type" value="Genomic_DNA"/>
</dbReference>
<feature type="compositionally biased region" description="Polar residues" evidence="1">
    <location>
        <begin position="19"/>
        <end position="33"/>
    </location>
</feature>
<comment type="caution">
    <text evidence="2">The sequence shown here is derived from an EMBL/GenBank/DDBJ whole genome shotgun (WGS) entry which is preliminary data.</text>
</comment>
<proteinExistence type="predicted"/>
<organism evidence="2 3">
    <name type="scientific">Streptomyces marianii</name>
    <dbReference type="NCBI Taxonomy" id="1817406"/>
    <lineage>
        <taxon>Bacteria</taxon>
        <taxon>Bacillati</taxon>
        <taxon>Actinomycetota</taxon>
        <taxon>Actinomycetes</taxon>
        <taxon>Kitasatosporales</taxon>
        <taxon>Streptomycetaceae</taxon>
        <taxon>Streptomyces</taxon>
    </lineage>
</organism>
<reference evidence="2 3" key="1">
    <citation type="submission" date="2019-05" db="EMBL/GenBank/DDBJ databases">
        <title>Streptomyces marianii sp. nov., a novel marine actinomycete from southern coast of India.</title>
        <authorList>
            <person name="Iniyan A.M."/>
            <person name="Wink J."/>
            <person name="Ramprasad E."/>
            <person name="Ramana C.V."/>
            <person name="Bunk B."/>
            <person name="Sproer C."/>
            <person name="Joseph F.-J.R.S."/>
            <person name="Vincent S.G.P."/>
        </authorList>
    </citation>
    <scope>NUCLEOTIDE SEQUENCE [LARGE SCALE GENOMIC DNA]</scope>
    <source>
        <strain evidence="2 3">ICN19</strain>
    </source>
</reference>
<dbReference type="Proteomes" id="UP000305921">
    <property type="component" value="Unassembled WGS sequence"/>
</dbReference>